<evidence type="ECO:0000313" key="2">
    <source>
        <dbReference type="EMBL" id="CAB63325.2"/>
    </source>
</evidence>
<keyword evidence="3" id="KW-1185">Reference proteome</keyword>
<name>Q9U340_CAEEL</name>
<dbReference type="AGR" id="WB:WBGene00012311"/>
<protein>
    <submittedName>
        <fullName evidence="2">CYSTM domain-containing protein</fullName>
    </submittedName>
</protein>
<accession>Q9U340</accession>
<dbReference type="KEGG" id="cel:CELE_W06G6.9"/>
<dbReference type="WormBase" id="W06G6.9">
    <property type="protein sequence ID" value="CE36411"/>
    <property type="gene ID" value="WBGene00012311"/>
</dbReference>
<feature type="region of interest" description="Disordered" evidence="1">
    <location>
        <begin position="1"/>
        <end position="27"/>
    </location>
</feature>
<gene>
    <name evidence="2" type="ORF">CELE_W06G6.9</name>
    <name evidence="2 4" type="ORF">W06G6.9</name>
</gene>
<dbReference type="RefSeq" id="NP_507212.2">
    <property type="nucleotide sequence ID" value="NM_074811.2"/>
</dbReference>
<dbReference type="HOGENOM" id="CLU_2308579_0_0_1"/>
<dbReference type="PaxDb" id="6239-W06G6.9"/>
<sequence>MSKDPSGTSITSQPTFQADSDNITEISKNPEKEGTCFTKIWACCTTSVDTISEREQPTGSGQQNPANGGCCCDNDCCRCFNEVCRCVGSILFCFSLCAPP</sequence>
<evidence type="ECO:0000256" key="1">
    <source>
        <dbReference type="SAM" id="MobiDB-lite"/>
    </source>
</evidence>
<dbReference type="CTD" id="189259"/>
<reference evidence="2 3" key="1">
    <citation type="journal article" date="1998" name="Science">
        <title>Genome sequence of the nematode C. elegans: a platform for investigating biology.</title>
        <authorList>
            <consortium name="The C. elegans sequencing consortium"/>
            <person name="Sulson J.E."/>
            <person name="Waterston R."/>
        </authorList>
    </citation>
    <scope>NUCLEOTIDE SEQUENCE [LARGE SCALE GENOMIC DNA]</scope>
    <source>
        <strain evidence="2 3">Bristol N2</strain>
    </source>
</reference>
<proteinExistence type="predicted"/>
<dbReference type="Bgee" id="WBGene00012311">
    <property type="expression patterns" value="Expressed in material anatomical entity and 1 other cell type or tissue"/>
</dbReference>
<evidence type="ECO:0000313" key="3">
    <source>
        <dbReference type="Proteomes" id="UP000001940"/>
    </source>
</evidence>
<dbReference type="InParanoid" id="Q9U340"/>
<dbReference type="UCSC" id="W06G6.9">
    <property type="organism name" value="c. elegans"/>
</dbReference>
<dbReference type="GeneID" id="189259"/>
<evidence type="ECO:0000313" key="4">
    <source>
        <dbReference type="WormBase" id="W06G6.9"/>
    </source>
</evidence>
<dbReference type="AlphaFoldDB" id="Q9U340"/>
<organism evidence="2 3">
    <name type="scientific">Caenorhabditis elegans</name>
    <dbReference type="NCBI Taxonomy" id="6239"/>
    <lineage>
        <taxon>Eukaryota</taxon>
        <taxon>Metazoa</taxon>
        <taxon>Ecdysozoa</taxon>
        <taxon>Nematoda</taxon>
        <taxon>Chromadorea</taxon>
        <taxon>Rhabditida</taxon>
        <taxon>Rhabditina</taxon>
        <taxon>Rhabditomorpha</taxon>
        <taxon>Rhabditoidea</taxon>
        <taxon>Rhabditidae</taxon>
        <taxon>Peloderinae</taxon>
        <taxon>Caenorhabditis</taxon>
    </lineage>
</organism>
<dbReference type="Proteomes" id="UP000001940">
    <property type="component" value="Chromosome V"/>
</dbReference>
<dbReference type="EMBL" id="BX284605">
    <property type="protein sequence ID" value="CAB63325.2"/>
    <property type="molecule type" value="Genomic_DNA"/>
</dbReference>